<name>A0ABQ0YHE8_9NOCA</name>
<gene>
    <name evidence="1" type="ORF">RAJCM14343_1222</name>
</gene>
<proteinExistence type="predicted"/>
<comment type="caution">
    <text evidence="1">The sequence shown here is derived from an EMBL/GenBank/DDBJ whole genome shotgun (WGS) entry which is preliminary data.</text>
</comment>
<dbReference type="EMBL" id="BLAH01000036">
    <property type="protein sequence ID" value="GES35973.1"/>
    <property type="molecule type" value="Genomic_DNA"/>
</dbReference>
<reference evidence="1 2" key="1">
    <citation type="journal article" date="2018" name="Biodegradation">
        <title>1,4-Dioxane degradation characteristics of Rhodococcus aetherivorans JCM 14343.</title>
        <authorList>
            <person name="Inoue D."/>
            <person name="Tsunoda T."/>
            <person name="Yamamoto N."/>
            <person name="Ike M."/>
            <person name="Sei K."/>
        </authorList>
    </citation>
    <scope>NUCLEOTIDE SEQUENCE [LARGE SCALE GENOMIC DNA]</scope>
    <source>
        <strain evidence="1 2">JCM 14343</strain>
    </source>
</reference>
<dbReference type="Proteomes" id="UP000325466">
    <property type="component" value="Unassembled WGS sequence"/>
</dbReference>
<dbReference type="RefSeq" id="WP_043801158.1">
    <property type="nucleotide sequence ID" value="NZ_BAAAYP010000124.1"/>
</dbReference>
<evidence type="ECO:0000313" key="2">
    <source>
        <dbReference type="Proteomes" id="UP000325466"/>
    </source>
</evidence>
<keyword evidence="2" id="KW-1185">Reference proteome</keyword>
<accession>A0ABQ0YHE8</accession>
<protein>
    <submittedName>
        <fullName evidence="1">Uncharacterized protein</fullName>
    </submittedName>
</protein>
<organism evidence="1 2">
    <name type="scientific">Rhodococcus aetherivorans</name>
    <dbReference type="NCBI Taxonomy" id="191292"/>
    <lineage>
        <taxon>Bacteria</taxon>
        <taxon>Bacillati</taxon>
        <taxon>Actinomycetota</taxon>
        <taxon>Actinomycetes</taxon>
        <taxon>Mycobacteriales</taxon>
        <taxon>Nocardiaceae</taxon>
        <taxon>Rhodococcus</taxon>
    </lineage>
</organism>
<sequence>MSAPHHLGVWVAEPATLATDKRPPVSLTLVVEPPPKGFGPWQLCDYREWKAAKADGLPTIELEQTYDDQFKAVYWVAHRDTEAGR</sequence>
<evidence type="ECO:0000313" key="1">
    <source>
        <dbReference type="EMBL" id="GES35973.1"/>
    </source>
</evidence>